<evidence type="ECO:0000313" key="1">
    <source>
        <dbReference type="EMBL" id="SFU68725.1"/>
    </source>
</evidence>
<dbReference type="OrthoDB" id="8561990at2"/>
<name>A0A1I7I6Y3_9PROT</name>
<dbReference type="RefSeq" id="WP_074975456.1">
    <property type="nucleotide sequence ID" value="NZ_FPBZ01000015.1"/>
</dbReference>
<organism evidence="1 2">
    <name type="scientific">Nitrosospira multiformis</name>
    <dbReference type="NCBI Taxonomy" id="1231"/>
    <lineage>
        <taxon>Bacteria</taxon>
        <taxon>Pseudomonadati</taxon>
        <taxon>Pseudomonadota</taxon>
        <taxon>Betaproteobacteria</taxon>
        <taxon>Nitrosomonadales</taxon>
        <taxon>Nitrosomonadaceae</taxon>
        <taxon>Nitrosospira</taxon>
    </lineage>
</organism>
<dbReference type="Proteomes" id="UP000182649">
    <property type="component" value="Unassembled WGS sequence"/>
</dbReference>
<gene>
    <name evidence="1" type="ORF">SAMN05216417_11534</name>
</gene>
<reference evidence="1 2" key="1">
    <citation type="submission" date="2016-10" db="EMBL/GenBank/DDBJ databases">
        <authorList>
            <person name="de Groot N.N."/>
        </authorList>
    </citation>
    <scope>NUCLEOTIDE SEQUENCE [LARGE SCALE GENOMIC DNA]</scope>
    <source>
        <strain evidence="1 2">Nl14</strain>
    </source>
</reference>
<proteinExistence type="predicted"/>
<dbReference type="AlphaFoldDB" id="A0A1I7I6Y3"/>
<dbReference type="EMBL" id="FPBZ01000015">
    <property type="protein sequence ID" value="SFU68725.1"/>
    <property type="molecule type" value="Genomic_DNA"/>
</dbReference>
<evidence type="ECO:0000313" key="2">
    <source>
        <dbReference type="Proteomes" id="UP000182649"/>
    </source>
</evidence>
<sequence>MNILLVGERQDTRQLLQLLLEKSKHRLERKTLDSFPEPDLEAYDMVLVDGAVDDCTQQVNLVQWVREARRRYPHLPVAVMNNVGPHEASENEPACSTMHTCGVFESGNGVLNMRCRLREIALGETAALMRDDCQRPLLEPVTFEYSGRG</sequence>
<protein>
    <submittedName>
        <fullName evidence="1">Uncharacterized protein</fullName>
    </submittedName>
</protein>
<accession>A0A1I7I6Y3</accession>